<gene>
    <name evidence="1" type="ORF">PD5205_03337</name>
</gene>
<protein>
    <submittedName>
        <fullName evidence="1">Uncharacterized protein</fullName>
    </submittedName>
</protein>
<accession>A0A1Y6HT23</accession>
<sequence length="46" mass="5198">MLLQSVWHELHLGETDPMNTIPVGNIPLERVMNFALVTLTYTDEAS</sequence>
<evidence type="ECO:0000313" key="2">
    <source>
        <dbReference type="Proteomes" id="UP000195953"/>
    </source>
</evidence>
<proteinExistence type="predicted"/>
<name>A0A1Y6HT23_9XANT</name>
<dbReference type="AlphaFoldDB" id="A0A1Y6HT23"/>
<reference evidence="1 2" key="1">
    <citation type="submission" date="2017-05" db="EMBL/GenBank/DDBJ databases">
        <authorList>
            <person name="Song R."/>
            <person name="Chenine A.L."/>
            <person name="Ruprecht R.M."/>
        </authorList>
    </citation>
    <scope>NUCLEOTIDE SEQUENCE [LARGE SCALE GENOMIC DNA]</scope>
    <source>
        <strain evidence="1">PD5205</strain>
    </source>
</reference>
<dbReference type="Proteomes" id="UP000195953">
    <property type="component" value="Chromosome 1"/>
</dbReference>
<dbReference type="EMBL" id="LT853885">
    <property type="protein sequence ID" value="SMR04613.1"/>
    <property type="molecule type" value="Genomic_DNA"/>
</dbReference>
<evidence type="ECO:0000313" key="1">
    <source>
        <dbReference type="EMBL" id="SMR04613.1"/>
    </source>
</evidence>
<organism evidence="1 2">
    <name type="scientific">Xanthomonas fragariae</name>
    <dbReference type="NCBI Taxonomy" id="48664"/>
    <lineage>
        <taxon>Bacteria</taxon>
        <taxon>Pseudomonadati</taxon>
        <taxon>Pseudomonadota</taxon>
        <taxon>Gammaproteobacteria</taxon>
        <taxon>Lysobacterales</taxon>
        <taxon>Lysobacteraceae</taxon>
        <taxon>Xanthomonas</taxon>
    </lineage>
</organism>